<organism evidence="11">
    <name type="scientific">Sesamum angustifolium</name>
    <dbReference type="NCBI Taxonomy" id="2727405"/>
    <lineage>
        <taxon>Eukaryota</taxon>
        <taxon>Viridiplantae</taxon>
        <taxon>Streptophyta</taxon>
        <taxon>Embryophyta</taxon>
        <taxon>Tracheophyta</taxon>
        <taxon>Spermatophyta</taxon>
        <taxon>Magnoliopsida</taxon>
        <taxon>eudicotyledons</taxon>
        <taxon>Gunneridae</taxon>
        <taxon>Pentapetalae</taxon>
        <taxon>asterids</taxon>
        <taxon>lamiids</taxon>
        <taxon>Lamiales</taxon>
        <taxon>Pedaliaceae</taxon>
        <taxon>Sesamum</taxon>
    </lineage>
</organism>
<proteinExistence type="inferred from homology"/>
<sequence>MEATLLYSIVALSFIFLILKYFSREKYHLPPSPAPPLPLLGHIHLLKQPLHRTFSSFSQTHGPIFSLKLGVRRVVVVSSPNLVEECFTINDVIFSNRPRVLVDKYIGYDHTTVAGAPYGHQWRGLRRLGAQEVLSVTRLNSLSRVRQDEMRRMMRNLIGENESGKLGLRPKVFELIFNIIMRMLVGKRYYGEEKENEHLGERFREMVSEVFEHAQSSNPEDFLPFLLWIDYRGFKKKMVSLGKKLDDFYQGLLEEHRREKRNTIIGHLLSLQESDPEFYTDQIIKGFMTLHHIYHACYLLLAVSTKRLINFNAQNMIIAGTDTSTVTIEWAMSLLLNHPHVLQKAKLELDSQVGHHRLVDEQDLPNLHYLQNIISETFRLFPAGPLVVPRESSADCRVGGYDIPRGTILLVNAWAIHRDPELWSEPMSFKPERFDGKEVETQKLMPFGMGRRACPGAGLGQRMVGLVLASLIQCFEWERVSSEEVDLAEGVGLTMPKLKPLEAVCRPRQVMLKVLQESANFSS</sequence>
<comment type="subcellular location">
    <subcellularLocation>
        <location evidence="1">Membrane</location>
        <topology evidence="1">Single-pass membrane protein</topology>
    </subcellularLocation>
</comment>
<dbReference type="GO" id="GO:0004497">
    <property type="term" value="F:monooxygenase activity"/>
    <property type="evidence" value="ECO:0007669"/>
    <property type="project" value="UniProtKB-KW"/>
</dbReference>
<dbReference type="CDD" id="cd20653">
    <property type="entry name" value="CYP81"/>
    <property type="match status" value="1"/>
</dbReference>
<keyword evidence="10" id="KW-1133">Transmembrane helix</keyword>
<feature type="binding site" description="axial binding residue" evidence="8">
    <location>
        <position position="454"/>
    </location>
    <ligand>
        <name>heme</name>
        <dbReference type="ChEBI" id="CHEBI:30413"/>
    </ligand>
    <ligandPart>
        <name>Fe</name>
        <dbReference type="ChEBI" id="CHEBI:18248"/>
    </ligandPart>
</feature>
<dbReference type="InterPro" id="IPR001128">
    <property type="entry name" value="Cyt_P450"/>
</dbReference>
<keyword evidence="10" id="KW-0472">Membrane</keyword>
<keyword evidence="7 9" id="KW-0503">Monooxygenase</keyword>
<dbReference type="InterPro" id="IPR002401">
    <property type="entry name" value="Cyt_P450_E_grp-I"/>
</dbReference>
<dbReference type="InterPro" id="IPR050651">
    <property type="entry name" value="Plant_Cytochrome_P450_Monoox"/>
</dbReference>
<dbReference type="PROSITE" id="PS00086">
    <property type="entry name" value="CYTOCHROME_P450"/>
    <property type="match status" value="1"/>
</dbReference>
<reference evidence="11" key="2">
    <citation type="journal article" date="2024" name="Plant">
        <title>Genomic evolution and insights into agronomic trait innovations of Sesamum species.</title>
        <authorList>
            <person name="Miao H."/>
            <person name="Wang L."/>
            <person name="Qu L."/>
            <person name="Liu H."/>
            <person name="Sun Y."/>
            <person name="Le M."/>
            <person name="Wang Q."/>
            <person name="Wei S."/>
            <person name="Zheng Y."/>
            <person name="Lin W."/>
            <person name="Duan Y."/>
            <person name="Cao H."/>
            <person name="Xiong S."/>
            <person name="Wang X."/>
            <person name="Wei L."/>
            <person name="Li C."/>
            <person name="Ma Q."/>
            <person name="Ju M."/>
            <person name="Zhao R."/>
            <person name="Li G."/>
            <person name="Mu C."/>
            <person name="Tian Q."/>
            <person name="Mei H."/>
            <person name="Zhang T."/>
            <person name="Gao T."/>
            <person name="Zhang H."/>
        </authorList>
    </citation>
    <scope>NUCLEOTIDE SEQUENCE</scope>
    <source>
        <strain evidence="11">G01</strain>
    </source>
</reference>
<keyword evidence="3 8" id="KW-0349">Heme</keyword>
<dbReference type="GO" id="GO:0016705">
    <property type="term" value="F:oxidoreductase activity, acting on paired donors, with incorporation or reduction of molecular oxygen"/>
    <property type="evidence" value="ECO:0007669"/>
    <property type="project" value="InterPro"/>
</dbReference>
<dbReference type="PANTHER" id="PTHR47947:SF57">
    <property type="entry name" value="CYTOCHROME P450 81F3-LIKE"/>
    <property type="match status" value="1"/>
</dbReference>
<name>A0AAW2NLV8_9LAMI</name>
<evidence type="ECO:0000256" key="2">
    <source>
        <dbReference type="ARBA" id="ARBA00010617"/>
    </source>
</evidence>
<accession>A0AAW2NLV8</accession>
<evidence type="ECO:0000313" key="11">
    <source>
        <dbReference type="EMBL" id="KAL0343541.1"/>
    </source>
</evidence>
<dbReference type="PRINTS" id="PR00385">
    <property type="entry name" value="P450"/>
</dbReference>
<dbReference type="InterPro" id="IPR017972">
    <property type="entry name" value="Cyt_P450_CS"/>
</dbReference>
<dbReference type="InterPro" id="IPR036396">
    <property type="entry name" value="Cyt_P450_sf"/>
</dbReference>
<evidence type="ECO:0000256" key="4">
    <source>
        <dbReference type="ARBA" id="ARBA00022723"/>
    </source>
</evidence>
<evidence type="ECO:0000256" key="1">
    <source>
        <dbReference type="ARBA" id="ARBA00004167"/>
    </source>
</evidence>
<comment type="caution">
    <text evidence="11">The sequence shown here is derived from an EMBL/GenBank/DDBJ whole genome shotgun (WGS) entry which is preliminary data.</text>
</comment>
<evidence type="ECO:0000256" key="8">
    <source>
        <dbReference type="PIRSR" id="PIRSR602401-1"/>
    </source>
</evidence>
<dbReference type="PRINTS" id="PR00463">
    <property type="entry name" value="EP450I"/>
</dbReference>
<gene>
    <name evidence="11" type="ORF">Sangu_1241500</name>
</gene>
<evidence type="ECO:0000256" key="9">
    <source>
        <dbReference type="RuleBase" id="RU000461"/>
    </source>
</evidence>
<dbReference type="EMBL" id="JACGWK010000007">
    <property type="protein sequence ID" value="KAL0343541.1"/>
    <property type="molecule type" value="Genomic_DNA"/>
</dbReference>
<dbReference type="GO" id="GO:0016020">
    <property type="term" value="C:membrane"/>
    <property type="evidence" value="ECO:0007669"/>
    <property type="project" value="UniProtKB-SubCell"/>
</dbReference>
<keyword evidence="4 8" id="KW-0479">Metal-binding</keyword>
<reference evidence="11" key="1">
    <citation type="submission" date="2020-06" db="EMBL/GenBank/DDBJ databases">
        <authorList>
            <person name="Li T."/>
            <person name="Hu X."/>
            <person name="Zhang T."/>
            <person name="Song X."/>
            <person name="Zhang H."/>
            <person name="Dai N."/>
            <person name="Sheng W."/>
            <person name="Hou X."/>
            <person name="Wei L."/>
        </authorList>
    </citation>
    <scope>NUCLEOTIDE SEQUENCE</scope>
    <source>
        <strain evidence="11">G01</strain>
        <tissue evidence="11">Leaf</tissue>
    </source>
</reference>
<evidence type="ECO:0000256" key="6">
    <source>
        <dbReference type="ARBA" id="ARBA00023004"/>
    </source>
</evidence>
<keyword evidence="5 9" id="KW-0560">Oxidoreductase</keyword>
<comment type="cofactor">
    <cofactor evidence="8">
        <name>heme</name>
        <dbReference type="ChEBI" id="CHEBI:30413"/>
    </cofactor>
</comment>
<dbReference type="PANTHER" id="PTHR47947">
    <property type="entry name" value="CYTOCHROME P450 82C3-RELATED"/>
    <property type="match status" value="1"/>
</dbReference>
<evidence type="ECO:0000256" key="3">
    <source>
        <dbReference type="ARBA" id="ARBA00022617"/>
    </source>
</evidence>
<evidence type="ECO:0000256" key="7">
    <source>
        <dbReference type="ARBA" id="ARBA00023033"/>
    </source>
</evidence>
<dbReference type="GO" id="GO:0005506">
    <property type="term" value="F:iron ion binding"/>
    <property type="evidence" value="ECO:0007669"/>
    <property type="project" value="InterPro"/>
</dbReference>
<dbReference type="Gene3D" id="1.10.630.10">
    <property type="entry name" value="Cytochrome P450"/>
    <property type="match status" value="1"/>
</dbReference>
<evidence type="ECO:0000256" key="5">
    <source>
        <dbReference type="ARBA" id="ARBA00023002"/>
    </source>
</evidence>
<feature type="transmembrane region" description="Helical" evidence="10">
    <location>
        <begin position="6"/>
        <end position="22"/>
    </location>
</feature>
<dbReference type="SUPFAM" id="SSF48264">
    <property type="entry name" value="Cytochrome P450"/>
    <property type="match status" value="1"/>
</dbReference>
<keyword evidence="6 8" id="KW-0408">Iron</keyword>
<comment type="similarity">
    <text evidence="2 9">Belongs to the cytochrome P450 family.</text>
</comment>
<dbReference type="AlphaFoldDB" id="A0AAW2NLV8"/>
<dbReference type="Pfam" id="PF00067">
    <property type="entry name" value="p450"/>
    <property type="match status" value="1"/>
</dbReference>
<keyword evidence="10" id="KW-0812">Transmembrane</keyword>
<dbReference type="FunFam" id="1.10.630.10:FF:000081">
    <property type="entry name" value="Cytochrome P450 CYP81N5"/>
    <property type="match status" value="1"/>
</dbReference>
<protein>
    <submittedName>
        <fullName evidence="11">Cytochrome</fullName>
    </submittedName>
</protein>
<evidence type="ECO:0000256" key="10">
    <source>
        <dbReference type="SAM" id="Phobius"/>
    </source>
</evidence>
<dbReference type="GO" id="GO:0020037">
    <property type="term" value="F:heme binding"/>
    <property type="evidence" value="ECO:0007669"/>
    <property type="project" value="InterPro"/>
</dbReference>